<dbReference type="GO" id="GO:0000155">
    <property type="term" value="F:phosphorelay sensor kinase activity"/>
    <property type="evidence" value="ECO:0007669"/>
    <property type="project" value="InterPro"/>
</dbReference>
<evidence type="ECO:0000256" key="10">
    <source>
        <dbReference type="ARBA" id="ARBA00068150"/>
    </source>
</evidence>
<dbReference type="Gene3D" id="3.30.565.10">
    <property type="entry name" value="Histidine kinase-like ATPase, C-terminal domain"/>
    <property type="match status" value="1"/>
</dbReference>
<dbReference type="FunFam" id="3.30.565.10:FF:000010">
    <property type="entry name" value="Sensor histidine kinase RcsC"/>
    <property type="match status" value="1"/>
</dbReference>
<evidence type="ECO:0000313" key="17">
    <source>
        <dbReference type="Proteomes" id="UP000232638"/>
    </source>
</evidence>
<dbReference type="Gene3D" id="3.40.50.2300">
    <property type="match status" value="2"/>
</dbReference>
<evidence type="ECO:0000256" key="3">
    <source>
        <dbReference type="ARBA" id="ARBA00022553"/>
    </source>
</evidence>
<organism evidence="16 17">
    <name type="scientific">Candidatus Thiodictyon syntrophicum</name>
    <dbReference type="NCBI Taxonomy" id="1166950"/>
    <lineage>
        <taxon>Bacteria</taxon>
        <taxon>Pseudomonadati</taxon>
        <taxon>Pseudomonadota</taxon>
        <taxon>Gammaproteobacteria</taxon>
        <taxon>Chromatiales</taxon>
        <taxon>Chromatiaceae</taxon>
        <taxon>Thiodictyon</taxon>
    </lineage>
</organism>
<feature type="domain" description="Histidine kinase" evidence="14">
    <location>
        <begin position="462"/>
        <end position="683"/>
    </location>
</feature>
<evidence type="ECO:0000259" key="14">
    <source>
        <dbReference type="PROSITE" id="PS50109"/>
    </source>
</evidence>
<feature type="region of interest" description="Disordered" evidence="12">
    <location>
        <begin position="825"/>
        <end position="857"/>
    </location>
</feature>
<dbReference type="InterPro" id="IPR011006">
    <property type="entry name" value="CheY-like_superfamily"/>
</dbReference>
<dbReference type="PROSITE" id="PS50110">
    <property type="entry name" value="RESPONSE_REGULATORY"/>
    <property type="match status" value="2"/>
</dbReference>
<dbReference type="Pfam" id="PF13185">
    <property type="entry name" value="GAF_2"/>
    <property type="match status" value="1"/>
</dbReference>
<protein>
    <recommendedName>
        <fullName evidence="10">Sensory/regulatory protein RpfC</fullName>
        <ecNumber evidence="2">2.7.13.3</ecNumber>
    </recommendedName>
</protein>
<feature type="domain" description="Response regulatory" evidence="15">
    <location>
        <begin position="700"/>
        <end position="821"/>
    </location>
</feature>
<evidence type="ECO:0000256" key="2">
    <source>
        <dbReference type="ARBA" id="ARBA00012438"/>
    </source>
</evidence>
<evidence type="ECO:0000259" key="15">
    <source>
        <dbReference type="PROSITE" id="PS50110"/>
    </source>
</evidence>
<evidence type="ECO:0000256" key="11">
    <source>
        <dbReference type="PROSITE-ProRule" id="PRU00169"/>
    </source>
</evidence>
<dbReference type="SUPFAM" id="SSF47384">
    <property type="entry name" value="Homodimeric domain of signal transducing histidine kinase"/>
    <property type="match status" value="1"/>
</dbReference>
<dbReference type="PRINTS" id="PR00344">
    <property type="entry name" value="BCTRLSENSOR"/>
</dbReference>
<keyword evidence="13" id="KW-0472">Membrane</keyword>
<gene>
    <name evidence="16" type="ORF">THSYN_08345</name>
</gene>
<feature type="transmembrane region" description="Helical" evidence="13">
    <location>
        <begin position="207"/>
        <end position="229"/>
    </location>
</feature>
<dbReference type="InterPro" id="IPR029016">
    <property type="entry name" value="GAF-like_dom_sf"/>
</dbReference>
<dbReference type="SUPFAM" id="SSF52172">
    <property type="entry name" value="CheY-like"/>
    <property type="match status" value="2"/>
</dbReference>
<evidence type="ECO:0000256" key="12">
    <source>
        <dbReference type="SAM" id="MobiDB-lite"/>
    </source>
</evidence>
<dbReference type="EC" id="2.7.13.3" evidence="2"/>
<evidence type="ECO:0000256" key="4">
    <source>
        <dbReference type="ARBA" id="ARBA00022679"/>
    </source>
</evidence>
<keyword evidence="8" id="KW-0902">Two-component regulatory system</keyword>
<dbReference type="AlphaFoldDB" id="A0A2K8U5T9"/>
<dbReference type="InterPro" id="IPR003594">
    <property type="entry name" value="HATPase_dom"/>
</dbReference>
<dbReference type="RefSeq" id="WP_100918736.1">
    <property type="nucleotide sequence ID" value="NZ_CP020370.1"/>
</dbReference>
<dbReference type="SMART" id="SM00387">
    <property type="entry name" value="HATPase_c"/>
    <property type="match status" value="1"/>
</dbReference>
<dbReference type="SMART" id="SM00448">
    <property type="entry name" value="REC"/>
    <property type="match status" value="2"/>
</dbReference>
<name>A0A2K8U5T9_9GAMM</name>
<keyword evidence="13" id="KW-0812">Transmembrane</keyword>
<evidence type="ECO:0000256" key="8">
    <source>
        <dbReference type="ARBA" id="ARBA00023012"/>
    </source>
</evidence>
<keyword evidence="5" id="KW-0547">Nucleotide-binding</keyword>
<dbReference type="KEGG" id="tsy:THSYN_08345"/>
<evidence type="ECO:0000256" key="7">
    <source>
        <dbReference type="ARBA" id="ARBA00022840"/>
    </source>
</evidence>
<comment type="subunit">
    <text evidence="9">At low DSF concentrations, interacts with RpfF.</text>
</comment>
<dbReference type="OrthoDB" id="5563233at2"/>
<dbReference type="InterPro" id="IPR005467">
    <property type="entry name" value="His_kinase_dom"/>
</dbReference>
<dbReference type="PANTHER" id="PTHR45339:SF1">
    <property type="entry name" value="HYBRID SIGNAL TRANSDUCTION HISTIDINE KINASE J"/>
    <property type="match status" value="1"/>
</dbReference>
<reference evidence="16 17" key="1">
    <citation type="submission" date="2017-03" db="EMBL/GenBank/DDBJ databases">
        <title>Complete genome sequence of Candidatus 'Thiodictyon syntrophicum' sp. nov. strain Cad16T, a photolithoautotroph purple sulfur bacterium isolated from an alpine meromictic lake.</title>
        <authorList>
            <person name="Luedin S.M."/>
            <person name="Pothier J.F."/>
            <person name="Danza F."/>
            <person name="Storelli N."/>
            <person name="Wittwer M."/>
            <person name="Tonolla M."/>
        </authorList>
    </citation>
    <scope>NUCLEOTIDE SEQUENCE [LARGE SCALE GENOMIC DNA]</scope>
    <source>
        <strain evidence="16 17">Cad16T</strain>
    </source>
</reference>
<dbReference type="InterPro" id="IPR003018">
    <property type="entry name" value="GAF"/>
</dbReference>
<dbReference type="Gene3D" id="3.30.450.40">
    <property type="match status" value="1"/>
</dbReference>
<keyword evidence="3 11" id="KW-0597">Phosphoprotein</keyword>
<evidence type="ECO:0000256" key="9">
    <source>
        <dbReference type="ARBA" id="ARBA00064003"/>
    </source>
</evidence>
<evidence type="ECO:0000256" key="13">
    <source>
        <dbReference type="SAM" id="Phobius"/>
    </source>
</evidence>
<evidence type="ECO:0000256" key="1">
    <source>
        <dbReference type="ARBA" id="ARBA00000085"/>
    </source>
</evidence>
<dbReference type="EMBL" id="CP020370">
    <property type="protein sequence ID" value="AUB80956.1"/>
    <property type="molecule type" value="Genomic_DNA"/>
</dbReference>
<feature type="domain" description="Response regulatory" evidence="15">
    <location>
        <begin position="862"/>
        <end position="978"/>
    </location>
</feature>
<keyword evidence="7" id="KW-0067">ATP-binding</keyword>
<dbReference type="InterPro" id="IPR036097">
    <property type="entry name" value="HisK_dim/P_sf"/>
</dbReference>
<dbReference type="PANTHER" id="PTHR45339">
    <property type="entry name" value="HYBRID SIGNAL TRANSDUCTION HISTIDINE KINASE J"/>
    <property type="match status" value="1"/>
</dbReference>
<keyword evidence="6" id="KW-0418">Kinase</keyword>
<sequence>MIAPDHAQHLRTRILWPLALALGLVLLAAVLGFHRHAQADLQRATRETGRQVAALFQSALGQDVALVDGERLDDLALGEDIDRLAPRVKAVLGIDLFVFIDKGLLERARWQEGRRAAGRGGDWDQFPGVVLAGGTLDPPPDTLAAALGAVTATTAATPLADPKELTAAERRLAVQSLPLSDAAGRRVGLILLLDDITLAHAGAAATITALTALALGLAALLLGFFWFYLGRIQHTLCGLYEELWTTIEHQRSDETRLIAQEHHLEQESAQRQRAVAEEQTLGNLLRLALEDSAAAPFLDASLATLLEAVPWLRLQPRGGVLLADDGQDPPRLRLVAARNLSPERIAACAAIPFGTCLCGRAAAAREAIHSDGLSPDHARCLSDARDHGHYNVPLVQGGRVLGVLALYLAPGHQRAERELAFLGRVADVLSNGLARRQSAAELRVARDAAQAASQAKSEFLASMSHEIRTPMNGVLGMAELLADLPLGAEQREFVETIRKSGQALLTIINDILDFSKIEAGRLELEPLPFDLGAAAHEVAQLLSTRAEEKGLELILDYRPDCPRYVVGDAGRVRQILLNLAGNAVKFTERGHILVSVRRLSETGGVARIHLRVEDTGIGITPEAQTRLFESFVQADPSTTRRFGGTGLGLAISRRLVELMGGEIGVSSEPGQGSSFWFTLPLPLAAAPAAAPATIDLTGVHALIVEDNPVNQRVFQEQLRSFGARSQVVGDATLALAALRAAAAAGDPFELLLLDHLMPDLDGEQLARQVLAEPAFARLPLVLLTSSGQRGDTEHFRRAGFSAYLIKPVLIETLRQCLSRVLARSREAAPERPADPTPTAIPAPTATAPARPPTPAPARYRGRVLLAEDNAINRKVASSMVRKLGVEVDTAENGEEAVARCRTIDYDLILMDCQMPLLDGFAATRRIRALDGAHRPTIVALTANAMESDRESCLAAGMDDYISKPFRLTDLSAAFERWLPRAQ</sequence>
<feature type="modified residue" description="4-aspartylphosphate" evidence="11">
    <location>
        <position position="911"/>
    </location>
</feature>
<dbReference type="Proteomes" id="UP000232638">
    <property type="component" value="Chromosome"/>
</dbReference>
<dbReference type="InterPro" id="IPR004358">
    <property type="entry name" value="Sig_transdc_His_kin-like_C"/>
</dbReference>
<proteinExistence type="predicted"/>
<evidence type="ECO:0000313" key="16">
    <source>
        <dbReference type="EMBL" id="AUB80956.1"/>
    </source>
</evidence>
<dbReference type="FunFam" id="1.10.287.130:FF:000002">
    <property type="entry name" value="Two-component osmosensing histidine kinase"/>
    <property type="match status" value="1"/>
</dbReference>
<keyword evidence="4" id="KW-0808">Transferase</keyword>
<dbReference type="SMART" id="SM00388">
    <property type="entry name" value="HisKA"/>
    <property type="match status" value="1"/>
</dbReference>
<dbReference type="CDD" id="cd17546">
    <property type="entry name" value="REC_hyHK_CKI1_RcsC-like"/>
    <property type="match status" value="1"/>
</dbReference>
<dbReference type="Pfam" id="PF00512">
    <property type="entry name" value="HisKA"/>
    <property type="match status" value="1"/>
</dbReference>
<dbReference type="PROSITE" id="PS50109">
    <property type="entry name" value="HIS_KIN"/>
    <property type="match status" value="1"/>
</dbReference>
<dbReference type="InterPro" id="IPR001789">
    <property type="entry name" value="Sig_transdc_resp-reg_receiver"/>
</dbReference>
<accession>A0A2K8U5T9</accession>
<evidence type="ECO:0000256" key="5">
    <source>
        <dbReference type="ARBA" id="ARBA00022741"/>
    </source>
</evidence>
<comment type="catalytic activity">
    <reaction evidence="1">
        <text>ATP + protein L-histidine = ADP + protein N-phospho-L-histidine.</text>
        <dbReference type="EC" id="2.7.13.3"/>
    </reaction>
</comment>
<dbReference type="Gene3D" id="1.10.287.130">
    <property type="match status" value="1"/>
</dbReference>
<keyword evidence="13" id="KW-1133">Transmembrane helix</keyword>
<dbReference type="GO" id="GO:0005524">
    <property type="term" value="F:ATP binding"/>
    <property type="evidence" value="ECO:0007669"/>
    <property type="project" value="UniProtKB-KW"/>
</dbReference>
<dbReference type="Pfam" id="PF02518">
    <property type="entry name" value="HATPase_c"/>
    <property type="match status" value="1"/>
</dbReference>
<dbReference type="CDD" id="cd00082">
    <property type="entry name" value="HisKA"/>
    <property type="match status" value="1"/>
</dbReference>
<feature type="modified residue" description="4-aspartylphosphate" evidence="11">
    <location>
        <position position="754"/>
    </location>
</feature>
<dbReference type="SUPFAM" id="SSF55781">
    <property type="entry name" value="GAF domain-like"/>
    <property type="match status" value="1"/>
</dbReference>
<dbReference type="SUPFAM" id="SSF55874">
    <property type="entry name" value="ATPase domain of HSP90 chaperone/DNA topoisomerase II/histidine kinase"/>
    <property type="match status" value="1"/>
</dbReference>
<dbReference type="InterPro" id="IPR003661">
    <property type="entry name" value="HisK_dim/P_dom"/>
</dbReference>
<evidence type="ECO:0000256" key="6">
    <source>
        <dbReference type="ARBA" id="ARBA00022777"/>
    </source>
</evidence>
<dbReference type="InterPro" id="IPR036890">
    <property type="entry name" value="HATPase_C_sf"/>
</dbReference>
<feature type="transmembrane region" description="Helical" evidence="13">
    <location>
        <begin position="14"/>
        <end position="33"/>
    </location>
</feature>
<keyword evidence="17" id="KW-1185">Reference proteome</keyword>
<dbReference type="CDD" id="cd16922">
    <property type="entry name" value="HATPase_EvgS-ArcB-TorS-like"/>
    <property type="match status" value="1"/>
</dbReference>
<dbReference type="Pfam" id="PF00072">
    <property type="entry name" value="Response_reg"/>
    <property type="match status" value="2"/>
</dbReference>